<name>A0AAV0VVX8_9HEMI</name>
<proteinExistence type="predicted"/>
<dbReference type="Proteomes" id="UP001160148">
    <property type="component" value="Unassembled WGS sequence"/>
</dbReference>
<dbReference type="EMBL" id="CARXXK010000001">
    <property type="protein sequence ID" value="CAI6345841.1"/>
    <property type="molecule type" value="Genomic_DNA"/>
</dbReference>
<evidence type="ECO:0000313" key="1">
    <source>
        <dbReference type="EMBL" id="CAI6345841.1"/>
    </source>
</evidence>
<dbReference type="AlphaFoldDB" id="A0AAV0VVX8"/>
<evidence type="ECO:0000313" key="2">
    <source>
        <dbReference type="Proteomes" id="UP001160148"/>
    </source>
</evidence>
<reference evidence="1 2" key="1">
    <citation type="submission" date="2023-01" db="EMBL/GenBank/DDBJ databases">
        <authorList>
            <person name="Whitehead M."/>
        </authorList>
    </citation>
    <scope>NUCLEOTIDE SEQUENCE [LARGE SCALE GENOMIC DNA]</scope>
</reference>
<protein>
    <recommendedName>
        <fullName evidence="3">YqaJ viral recombinase domain-containing protein</fullName>
    </recommendedName>
</protein>
<evidence type="ECO:0008006" key="3">
    <source>
        <dbReference type="Google" id="ProtNLM"/>
    </source>
</evidence>
<dbReference type="SUPFAM" id="SSF52980">
    <property type="entry name" value="Restriction endonuclease-like"/>
    <property type="match status" value="1"/>
</dbReference>
<sequence length="189" mass="22272">MRSSTSCKKIVHGLLYGNINCKIKAVEYGRVMEPVAKENPDGLIGDDEIIEIKCSYSAKDYLDIFESISDGKINYCTVDKSNGEVKLKKNHDYYFQIQTQLHVTKRTLCHLLIFTENWYYSIDIKYCEQFWNKNIQPLLHIFYYECLLPELINPQFGKRLLVSDIKDSERIINKQEDKQRIVKKMKTNK</sequence>
<dbReference type="InterPro" id="IPR011335">
    <property type="entry name" value="Restrct_endonuc-II-like"/>
</dbReference>
<dbReference type="InterPro" id="IPR051703">
    <property type="entry name" value="NF-kappa-B_Signaling_Reg"/>
</dbReference>
<accession>A0AAV0VVX8</accession>
<gene>
    <name evidence="1" type="ORF">MEUPH1_LOCUS2809</name>
</gene>
<keyword evidence="2" id="KW-1185">Reference proteome</keyword>
<dbReference type="Gene3D" id="3.90.320.10">
    <property type="match status" value="1"/>
</dbReference>
<comment type="caution">
    <text evidence="1">The sequence shown here is derived from an EMBL/GenBank/DDBJ whole genome shotgun (WGS) entry which is preliminary data.</text>
</comment>
<dbReference type="PANTHER" id="PTHR46609:SF8">
    <property type="entry name" value="YQAJ VIRAL RECOMBINASE DOMAIN-CONTAINING PROTEIN"/>
    <property type="match status" value="1"/>
</dbReference>
<dbReference type="GO" id="GO:0006281">
    <property type="term" value="P:DNA repair"/>
    <property type="evidence" value="ECO:0007669"/>
    <property type="project" value="UniProtKB-ARBA"/>
</dbReference>
<dbReference type="InterPro" id="IPR011604">
    <property type="entry name" value="PDDEXK-like_dom_sf"/>
</dbReference>
<dbReference type="PANTHER" id="PTHR46609">
    <property type="entry name" value="EXONUCLEASE, PHAGE-TYPE/RECB, C-TERMINAL DOMAIN-CONTAINING PROTEIN"/>
    <property type="match status" value="1"/>
</dbReference>
<organism evidence="1 2">
    <name type="scientific">Macrosiphum euphorbiae</name>
    <name type="common">potato aphid</name>
    <dbReference type="NCBI Taxonomy" id="13131"/>
    <lineage>
        <taxon>Eukaryota</taxon>
        <taxon>Metazoa</taxon>
        <taxon>Ecdysozoa</taxon>
        <taxon>Arthropoda</taxon>
        <taxon>Hexapoda</taxon>
        <taxon>Insecta</taxon>
        <taxon>Pterygota</taxon>
        <taxon>Neoptera</taxon>
        <taxon>Paraneoptera</taxon>
        <taxon>Hemiptera</taxon>
        <taxon>Sternorrhyncha</taxon>
        <taxon>Aphidomorpha</taxon>
        <taxon>Aphidoidea</taxon>
        <taxon>Aphididae</taxon>
        <taxon>Macrosiphini</taxon>
        <taxon>Macrosiphum</taxon>
    </lineage>
</organism>